<keyword evidence="2" id="KW-1185">Reference proteome</keyword>
<comment type="caution">
    <text evidence="1">The sequence shown here is derived from an EMBL/GenBank/DDBJ whole genome shotgun (WGS) entry which is preliminary data.</text>
</comment>
<dbReference type="EMBL" id="MU274906">
    <property type="protein sequence ID" value="KAI0091163.1"/>
    <property type="molecule type" value="Genomic_DNA"/>
</dbReference>
<proteinExistence type="predicted"/>
<evidence type="ECO:0000313" key="1">
    <source>
        <dbReference type="EMBL" id="KAI0091163.1"/>
    </source>
</evidence>
<gene>
    <name evidence="1" type="ORF">BDY19DRAFT_886548</name>
</gene>
<accession>A0ACB8UAA2</accession>
<sequence length="443" mass="50795">MFPSKRPSSEVEVDDHEKDALFTRDAKRRIKEHGKTVATSTDESTVASQSLSYPPKNRPVKPVAIQYPTRLLTFSYDADRTLHFDDSAMKYFVNPPMNADLKYGYTRWIKRPEEKGRIDGLLKAMVKYCQDLDSSSGTLQDQSDGKPSSQWLRQMRCVSWRGVMTKTLTALYEERDGWELNVMHINNLLYLEEHLSDKRLAEKEDMTPYHRQLSYYGYSFESFSTSSQPYQPERLPGHPPGWSGDVNTNVQWCSVVKTKLGSHRLLIGGEVDCVTAKQGHGSAEYTPDNYVELKTSMAIRGANDEVKFERKLLKFYFQSFLLGVPEIVVGFRTPQGRVVSTQTFKTMELPRLVRGKPHGWDPHLCMHWGDIFLNFLLQQIPSGKKADKTHEVWRAKFIPGTGVTMKLLDEAEVQEVRAGEDRVGFLPRWYFHTIDDLTDPGPP</sequence>
<evidence type="ECO:0000313" key="2">
    <source>
        <dbReference type="Proteomes" id="UP001055072"/>
    </source>
</evidence>
<name>A0ACB8UAA2_9APHY</name>
<organism evidence="1 2">
    <name type="scientific">Irpex rosettiformis</name>
    <dbReference type="NCBI Taxonomy" id="378272"/>
    <lineage>
        <taxon>Eukaryota</taxon>
        <taxon>Fungi</taxon>
        <taxon>Dikarya</taxon>
        <taxon>Basidiomycota</taxon>
        <taxon>Agaricomycotina</taxon>
        <taxon>Agaricomycetes</taxon>
        <taxon>Polyporales</taxon>
        <taxon>Irpicaceae</taxon>
        <taxon>Irpex</taxon>
    </lineage>
</organism>
<reference evidence="1" key="1">
    <citation type="journal article" date="2021" name="Environ. Microbiol.">
        <title>Gene family expansions and transcriptome signatures uncover fungal adaptations to wood decay.</title>
        <authorList>
            <person name="Hage H."/>
            <person name="Miyauchi S."/>
            <person name="Viragh M."/>
            <person name="Drula E."/>
            <person name="Min B."/>
            <person name="Chaduli D."/>
            <person name="Navarro D."/>
            <person name="Favel A."/>
            <person name="Norest M."/>
            <person name="Lesage-Meessen L."/>
            <person name="Balint B."/>
            <person name="Merenyi Z."/>
            <person name="de Eugenio L."/>
            <person name="Morin E."/>
            <person name="Martinez A.T."/>
            <person name="Baldrian P."/>
            <person name="Stursova M."/>
            <person name="Martinez M.J."/>
            <person name="Novotny C."/>
            <person name="Magnuson J.K."/>
            <person name="Spatafora J.W."/>
            <person name="Maurice S."/>
            <person name="Pangilinan J."/>
            <person name="Andreopoulos W."/>
            <person name="LaButti K."/>
            <person name="Hundley H."/>
            <person name="Na H."/>
            <person name="Kuo A."/>
            <person name="Barry K."/>
            <person name="Lipzen A."/>
            <person name="Henrissat B."/>
            <person name="Riley R."/>
            <person name="Ahrendt S."/>
            <person name="Nagy L.G."/>
            <person name="Grigoriev I.V."/>
            <person name="Martin F."/>
            <person name="Rosso M.N."/>
        </authorList>
    </citation>
    <scope>NUCLEOTIDE SEQUENCE</scope>
    <source>
        <strain evidence="1">CBS 384.51</strain>
    </source>
</reference>
<protein>
    <submittedName>
        <fullName evidence="1">RAI1 like PD-XK nuclease-domain-containing protein</fullName>
    </submittedName>
</protein>
<dbReference type="Proteomes" id="UP001055072">
    <property type="component" value="Unassembled WGS sequence"/>
</dbReference>